<dbReference type="CDD" id="cd07377">
    <property type="entry name" value="WHTH_GntR"/>
    <property type="match status" value="1"/>
</dbReference>
<dbReference type="InterPro" id="IPR036388">
    <property type="entry name" value="WH-like_DNA-bd_sf"/>
</dbReference>
<evidence type="ECO:0000313" key="6">
    <source>
        <dbReference type="Proteomes" id="UP001148313"/>
    </source>
</evidence>
<dbReference type="Proteomes" id="UP001148313">
    <property type="component" value="Unassembled WGS sequence"/>
</dbReference>
<dbReference type="EMBL" id="JAPJZH010000005">
    <property type="protein sequence ID" value="MDA4845717.1"/>
    <property type="molecule type" value="Genomic_DNA"/>
</dbReference>
<comment type="caution">
    <text evidence="5">The sequence shown here is derived from an EMBL/GenBank/DDBJ whole genome shotgun (WGS) entry which is preliminary data.</text>
</comment>
<evidence type="ECO:0000256" key="1">
    <source>
        <dbReference type="ARBA" id="ARBA00023015"/>
    </source>
</evidence>
<evidence type="ECO:0000256" key="2">
    <source>
        <dbReference type="ARBA" id="ARBA00023125"/>
    </source>
</evidence>
<dbReference type="InterPro" id="IPR028978">
    <property type="entry name" value="Chorismate_lyase_/UTRA_dom_sf"/>
</dbReference>
<gene>
    <name evidence="5" type="ORF">OOZ53_10180</name>
</gene>
<dbReference type="PANTHER" id="PTHR44846">
    <property type="entry name" value="MANNOSYL-D-GLYCERATE TRANSPORT/METABOLISM SYSTEM REPRESSOR MNGR-RELATED"/>
    <property type="match status" value="1"/>
</dbReference>
<dbReference type="RefSeq" id="WP_271089399.1">
    <property type="nucleotide sequence ID" value="NZ_JAPJZH010000005.1"/>
</dbReference>
<proteinExistence type="predicted"/>
<feature type="domain" description="HTH gntR-type" evidence="4">
    <location>
        <begin position="11"/>
        <end position="79"/>
    </location>
</feature>
<sequence length="244" mass="27240">MQETDTNIGFKPLYAQVKDQLIRRLVDGTWQPGTNIPSEQDLARELKVSQGTVRKALDAMTAESLLVRQQGRGTFVAEPEDSRILFQFFRLASDEKTDESSFPNSRLVNWSLEPATGAEARALAIDPKDQVWRIERVRMLAGRSVLAETITIPSAIYPGFDELSEIPNNIYRLYSTRWGITIAKADEKLKAILCDARDSAELGCGVGEPLLLITRIARDLEGNAVELRSSRCLTDAMHYTVSLP</sequence>
<dbReference type="Pfam" id="PF07702">
    <property type="entry name" value="UTRA"/>
    <property type="match status" value="1"/>
</dbReference>
<dbReference type="InterPro" id="IPR000524">
    <property type="entry name" value="Tscrpt_reg_HTH_GntR"/>
</dbReference>
<dbReference type="Pfam" id="PF00392">
    <property type="entry name" value="GntR"/>
    <property type="match status" value="1"/>
</dbReference>
<dbReference type="SUPFAM" id="SSF46785">
    <property type="entry name" value="Winged helix' DNA-binding domain"/>
    <property type="match status" value="1"/>
</dbReference>
<keyword evidence="3" id="KW-0804">Transcription</keyword>
<evidence type="ECO:0000256" key="3">
    <source>
        <dbReference type="ARBA" id="ARBA00023163"/>
    </source>
</evidence>
<keyword evidence="6" id="KW-1185">Reference proteome</keyword>
<keyword evidence="1" id="KW-0805">Transcription regulation</keyword>
<name>A0ABT4VLW8_9HYPH</name>
<dbReference type="SMART" id="SM00345">
    <property type="entry name" value="HTH_GNTR"/>
    <property type="match status" value="1"/>
</dbReference>
<dbReference type="PROSITE" id="PS50949">
    <property type="entry name" value="HTH_GNTR"/>
    <property type="match status" value="1"/>
</dbReference>
<dbReference type="InterPro" id="IPR011663">
    <property type="entry name" value="UTRA"/>
</dbReference>
<reference evidence="5" key="1">
    <citation type="submission" date="2022-11" db="EMBL/GenBank/DDBJ databases">
        <title>Hoeflea poritis sp. nov., isolated from scleractinian coral Porites lutea.</title>
        <authorList>
            <person name="Zhang G."/>
            <person name="Wei Q."/>
            <person name="Cai L."/>
        </authorList>
    </citation>
    <scope>NUCLEOTIDE SEQUENCE</scope>
    <source>
        <strain evidence="5">E7-10</strain>
    </source>
</reference>
<dbReference type="InterPro" id="IPR050679">
    <property type="entry name" value="Bact_HTH_transcr_reg"/>
</dbReference>
<organism evidence="5 6">
    <name type="scientific">Hoeflea poritis</name>
    <dbReference type="NCBI Taxonomy" id="2993659"/>
    <lineage>
        <taxon>Bacteria</taxon>
        <taxon>Pseudomonadati</taxon>
        <taxon>Pseudomonadota</taxon>
        <taxon>Alphaproteobacteria</taxon>
        <taxon>Hyphomicrobiales</taxon>
        <taxon>Rhizobiaceae</taxon>
        <taxon>Hoeflea</taxon>
    </lineage>
</organism>
<accession>A0ABT4VLW8</accession>
<dbReference type="SUPFAM" id="SSF64288">
    <property type="entry name" value="Chorismate lyase-like"/>
    <property type="match status" value="1"/>
</dbReference>
<dbReference type="Gene3D" id="1.10.10.10">
    <property type="entry name" value="Winged helix-like DNA-binding domain superfamily/Winged helix DNA-binding domain"/>
    <property type="match status" value="1"/>
</dbReference>
<evidence type="ECO:0000313" key="5">
    <source>
        <dbReference type="EMBL" id="MDA4845717.1"/>
    </source>
</evidence>
<dbReference type="InterPro" id="IPR036390">
    <property type="entry name" value="WH_DNA-bd_sf"/>
</dbReference>
<dbReference type="Gene3D" id="3.40.1410.10">
    <property type="entry name" value="Chorismate lyase-like"/>
    <property type="match status" value="1"/>
</dbReference>
<keyword evidence="2" id="KW-0238">DNA-binding</keyword>
<dbReference type="PANTHER" id="PTHR44846:SF1">
    <property type="entry name" value="MANNOSYL-D-GLYCERATE TRANSPORT_METABOLISM SYSTEM REPRESSOR MNGR-RELATED"/>
    <property type="match status" value="1"/>
</dbReference>
<dbReference type="PRINTS" id="PR00035">
    <property type="entry name" value="HTHGNTR"/>
</dbReference>
<protein>
    <submittedName>
        <fullName evidence="5">GntR family transcriptional regulator</fullName>
    </submittedName>
</protein>
<dbReference type="SMART" id="SM00866">
    <property type="entry name" value="UTRA"/>
    <property type="match status" value="1"/>
</dbReference>
<evidence type="ECO:0000259" key="4">
    <source>
        <dbReference type="PROSITE" id="PS50949"/>
    </source>
</evidence>